<dbReference type="EMBL" id="FUWX01000019">
    <property type="protein sequence ID" value="SJZ99499.1"/>
    <property type="molecule type" value="Genomic_DNA"/>
</dbReference>
<sequence length="368" mass="43903">MESLGLDHATIKTTVTDRELLFIKKDIVEKFKLGIKYMEEGVYKFPLTERSNFINYIEIKEKPGRGHYLIIDFNYPRYFSKDNFNLLREQHKKREVDMDLREMISSFLDIPQQRIGINYTFLEIAGQLYVKIFSDFYKIINLIARANVNYIAKGTTCQFIFLNKHLQREFTKGFSSKILKGLKNNQYDKTQEHNEKNDHKKLGQELRNEYKATEKVLKTIYGTSAVEELDLNKINIKFMNVQKGIIGEAIEKQLMGDIEILREKLKKLERITPKNIELFVTEFDEYIFDYKIIATILKKELQDQKSDRMIKNYQKRAKEKLLELENSNSPIRKNIGNIKRLKEYLQVFYNIKFEIEVTNSQNFKFFFY</sequence>
<dbReference type="Proteomes" id="UP000191153">
    <property type="component" value="Unassembled WGS sequence"/>
</dbReference>
<evidence type="ECO:0000313" key="2">
    <source>
        <dbReference type="Proteomes" id="UP000191153"/>
    </source>
</evidence>
<reference evidence="1 2" key="1">
    <citation type="submission" date="2017-02" db="EMBL/GenBank/DDBJ databases">
        <authorList>
            <person name="Peterson S.W."/>
        </authorList>
    </citation>
    <scope>NUCLEOTIDE SEQUENCE [LARGE SCALE GENOMIC DNA]</scope>
    <source>
        <strain evidence="1 2">ATCC 700028</strain>
    </source>
</reference>
<gene>
    <name evidence="1" type="ORF">SAMN02745174_02204</name>
</gene>
<dbReference type="AlphaFoldDB" id="A0A1T4Q726"/>
<keyword evidence="2" id="KW-1185">Reference proteome</keyword>
<organism evidence="1 2">
    <name type="scientific">Cetobacterium ceti</name>
    <dbReference type="NCBI Taxonomy" id="180163"/>
    <lineage>
        <taxon>Bacteria</taxon>
        <taxon>Fusobacteriati</taxon>
        <taxon>Fusobacteriota</taxon>
        <taxon>Fusobacteriia</taxon>
        <taxon>Fusobacteriales</taxon>
        <taxon>Fusobacteriaceae</taxon>
        <taxon>Cetobacterium</taxon>
    </lineage>
</organism>
<protein>
    <submittedName>
        <fullName evidence="1">Uncharacterized protein</fullName>
    </submittedName>
</protein>
<proteinExistence type="predicted"/>
<dbReference type="RefSeq" id="WP_078694649.1">
    <property type="nucleotide sequence ID" value="NZ_FUWX01000019.1"/>
</dbReference>
<name>A0A1T4Q726_9FUSO</name>
<accession>A0A1T4Q726</accession>
<evidence type="ECO:0000313" key="1">
    <source>
        <dbReference type="EMBL" id="SJZ99499.1"/>
    </source>
</evidence>